<name>A0A5J5D8T6_9PERO</name>
<dbReference type="GO" id="GO:0035774">
    <property type="term" value="P:positive regulation of insulin secretion involved in cellular response to glucose stimulus"/>
    <property type="evidence" value="ECO:0007669"/>
    <property type="project" value="TreeGrafter"/>
</dbReference>
<comment type="caution">
    <text evidence="7">The sequence shown here is derived from an EMBL/GenBank/DDBJ whole genome shotgun (WGS) entry which is preliminary data.</text>
</comment>
<dbReference type="GO" id="GO:0005179">
    <property type="term" value="F:hormone activity"/>
    <property type="evidence" value="ECO:0007669"/>
    <property type="project" value="UniProtKB-KW"/>
</dbReference>
<sequence length="282" mass="31578">MLEVEEKRLRGIYIEGLMGQDGEVMEKGQNIIRNLKRHSEGTFTSDLTRYLDKIKAKDFVEWLASTKRQGCHQDLLHLAAESDSLGRKGDLERREGGWEKGRERQQSTEHNPVGLKWHQIIYPLRNHMLCGNMLQRKGGRCGINIQICRKKAHAIEWNCECIILKRYIQDEHGFGHTVVGGERGCGWCALLLLLVGPTILELIVSKSTTLEDDAASNKVDAVGILDSSGRDILLLAAKRGGDGFIRHLGGVGCHKSLLHLLPQHVQLPTVTQHSLCEGKQDV</sequence>
<dbReference type="GO" id="GO:0007188">
    <property type="term" value="P:adenylate cyclase-modulating G protein-coupled receptor signaling pathway"/>
    <property type="evidence" value="ECO:0007669"/>
    <property type="project" value="TreeGrafter"/>
</dbReference>
<dbReference type="GO" id="GO:0043066">
    <property type="term" value="P:negative regulation of apoptotic process"/>
    <property type="evidence" value="ECO:0007669"/>
    <property type="project" value="TreeGrafter"/>
</dbReference>
<dbReference type="PANTHER" id="PTHR11418">
    <property type="entry name" value="GLUCAGON"/>
    <property type="match status" value="1"/>
</dbReference>
<keyword evidence="4" id="KW-0372">Hormone</keyword>
<evidence type="ECO:0000256" key="4">
    <source>
        <dbReference type="ARBA" id="ARBA00022702"/>
    </source>
</evidence>
<dbReference type="GO" id="GO:0005615">
    <property type="term" value="C:extracellular space"/>
    <property type="evidence" value="ECO:0007669"/>
    <property type="project" value="TreeGrafter"/>
</dbReference>
<proteinExistence type="inferred from homology"/>
<dbReference type="Proteomes" id="UP000327493">
    <property type="component" value="Chromosome 7"/>
</dbReference>
<dbReference type="AlphaFoldDB" id="A0A5J5D8T6"/>
<feature type="region of interest" description="Disordered" evidence="5">
    <location>
        <begin position="88"/>
        <end position="109"/>
    </location>
</feature>
<evidence type="ECO:0000313" key="8">
    <source>
        <dbReference type="Proteomes" id="UP000327493"/>
    </source>
</evidence>
<keyword evidence="8" id="KW-1185">Reference proteome</keyword>
<dbReference type="Pfam" id="PF00123">
    <property type="entry name" value="Hormone_2"/>
    <property type="match status" value="1"/>
</dbReference>
<dbReference type="Gene3D" id="6.10.250.590">
    <property type="match status" value="1"/>
</dbReference>
<evidence type="ECO:0000256" key="1">
    <source>
        <dbReference type="ARBA" id="ARBA00004613"/>
    </source>
</evidence>
<dbReference type="InterPro" id="IPR000532">
    <property type="entry name" value="Glucagon_GIP_secretin_VIP"/>
</dbReference>
<evidence type="ECO:0000256" key="3">
    <source>
        <dbReference type="ARBA" id="ARBA00022525"/>
    </source>
</evidence>
<evidence type="ECO:0000313" key="7">
    <source>
        <dbReference type="EMBL" id="KAA8591112.1"/>
    </source>
</evidence>
<gene>
    <name evidence="7" type="ORF">FQN60_002055</name>
</gene>
<dbReference type="PROSITE" id="PS00260">
    <property type="entry name" value="GLUCAGON"/>
    <property type="match status" value="1"/>
</dbReference>
<dbReference type="SMART" id="SM00070">
    <property type="entry name" value="GLUCA"/>
    <property type="match status" value="1"/>
</dbReference>
<comment type="subcellular location">
    <subcellularLocation>
        <location evidence="1">Secreted</location>
    </subcellularLocation>
</comment>
<dbReference type="InterPro" id="IPR015550">
    <property type="entry name" value="Glucagon"/>
</dbReference>
<dbReference type="GO" id="GO:0010737">
    <property type="term" value="P:protein kinase A signaling"/>
    <property type="evidence" value="ECO:0007669"/>
    <property type="project" value="TreeGrafter"/>
</dbReference>
<reference evidence="7 8" key="1">
    <citation type="submission" date="2019-08" db="EMBL/GenBank/DDBJ databases">
        <title>A chromosome-level genome assembly, high-density linkage maps, and genome scans reveal the genomic architecture of hybrid incompatibilities underlying speciation via character displacement in darters (Percidae: Etheostominae).</title>
        <authorList>
            <person name="Moran R.L."/>
            <person name="Catchen J.M."/>
            <person name="Fuller R.C."/>
        </authorList>
    </citation>
    <scope>NUCLEOTIDE SEQUENCE [LARGE SCALE GENOMIC DNA]</scope>
    <source>
        <strain evidence="7">EspeVRDwgs_2016</strain>
        <tissue evidence="7">Muscle</tissue>
    </source>
</reference>
<dbReference type="EMBL" id="VOFY01000007">
    <property type="protein sequence ID" value="KAA8591112.1"/>
    <property type="molecule type" value="Genomic_DNA"/>
</dbReference>
<protein>
    <recommendedName>
        <fullName evidence="6">Glucagon / GIP / secretin / VIP family domain-containing protein</fullName>
    </recommendedName>
</protein>
<organism evidence="7 8">
    <name type="scientific">Etheostoma spectabile</name>
    <name type="common">orangethroat darter</name>
    <dbReference type="NCBI Taxonomy" id="54343"/>
    <lineage>
        <taxon>Eukaryota</taxon>
        <taxon>Metazoa</taxon>
        <taxon>Chordata</taxon>
        <taxon>Craniata</taxon>
        <taxon>Vertebrata</taxon>
        <taxon>Euteleostomi</taxon>
        <taxon>Actinopterygii</taxon>
        <taxon>Neopterygii</taxon>
        <taxon>Teleostei</taxon>
        <taxon>Neoteleostei</taxon>
        <taxon>Acanthomorphata</taxon>
        <taxon>Eupercaria</taxon>
        <taxon>Perciformes</taxon>
        <taxon>Percoidei</taxon>
        <taxon>Percidae</taxon>
        <taxon>Etheostomatinae</taxon>
        <taxon>Etheostoma</taxon>
    </lineage>
</organism>
<evidence type="ECO:0000256" key="2">
    <source>
        <dbReference type="ARBA" id="ARBA00008369"/>
    </source>
</evidence>
<comment type="similarity">
    <text evidence="2">Belongs to the glucagon family.</text>
</comment>
<dbReference type="GO" id="GO:0031769">
    <property type="term" value="F:glucagon receptor binding"/>
    <property type="evidence" value="ECO:0007669"/>
    <property type="project" value="TreeGrafter"/>
</dbReference>
<feature type="domain" description="Glucagon / GIP / secretin / VIP family" evidence="6">
    <location>
        <begin position="38"/>
        <end position="60"/>
    </location>
</feature>
<keyword evidence="3" id="KW-0964">Secreted</keyword>
<evidence type="ECO:0000259" key="6">
    <source>
        <dbReference type="PROSITE" id="PS00260"/>
    </source>
</evidence>
<feature type="compositionally biased region" description="Basic and acidic residues" evidence="5">
    <location>
        <begin position="88"/>
        <end position="107"/>
    </location>
</feature>
<dbReference type="PANTHER" id="PTHR11418:SF0">
    <property type="entry name" value="PRO-GLUCAGON"/>
    <property type="match status" value="1"/>
</dbReference>
<evidence type="ECO:0000256" key="5">
    <source>
        <dbReference type="SAM" id="MobiDB-lite"/>
    </source>
</evidence>
<accession>A0A5J5D8T6</accession>